<evidence type="ECO:0000313" key="4">
    <source>
        <dbReference type="Proteomes" id="UP000276776"/>
    </source>
</evidence>
<evidence type="ECO:0000313" key="3">
    <source>
        <dbReference type="EMBL" id="VDM96233.1"/>
    </source>
</evidence>
<feature type="compositionally biased region" description="Basic and acidic residues" evidence="1">
    <location>
        <begin position="648"/>
        <end position="657"/>
    </location>
</feature>
<keyword evidence="2" id="KW-1133">Transmembrane helix</keyword>
<gene>
    <name evidence="3" type="ORF">TCLT_LOCUS1020</name>
</gene>
<feature type="transmembrane region" description="Helical" evidence="2">
    <location>
        <begin position="212"/>
        <end position="232"/>
    </location>
</feature>
<keyword evidence="2" id="KW-0472">Membrane</keyword>
<proteinExistence type="predicted"/>
<organism evidence="5">
    <name type="scientific">Thelazia callipaeda</name>
    <name type="common">Oriental eyeworm</name>
    <name type="synonym">Parasitic nematode</name>
    <dbReference type="NCBI Taxonomy" id="103827"/>
    <lineage>
        <taxon>Eukaryota</taxon>
        <taxon>Metazoa</taxon>
        <taxon>Ecdysozoa</taxon>
        <taxon>Nematoda</taxon>
        <taxon>Chromadorea</taxon>
        <taxon>Rhabditida</taxon>
        <taxon>Spirurina</taxon>
        <taxon>Spiruromorpha</taxon>
        <taxon>Thelazioidea</taxon>
        <taxon>Thelaziidae</taxon>
        <taxon>Thelazia</taxon>
    </lineage>
</organism>
<evidence type="ECO:0000256" key="1">
    <source>
        <dbReference type="SAM" id="MobiDB-lite"/>
    </source>
</evidence>
<name>A0A0N5CLM6_THECL</name>
<dbReference type="Proteomes" id="UP000276776">
    <property type="component" value="Unassembled WGS sequence"/>
</dbReference>
<dbReference type="OrthoDB" id="5831564at2759"/>
<dbReference type="OMA" id="HTNETYE"/>
<sequence>MKSTHSVIHTTTFATITTTRNAVNITPISTDILCNNNTEFVCICQHIAGNLRQQYIQCSQLIELDELPIIEMNIRRVNLSARLHTDETYESYFKRRVATVVSNYCEQQADECLTTTLRLKKENVVLLRTQASELQSTIIGFVVTKSQRLSLLNTETILDSIKVKYILSAQLAALSRILGGVRIERIETVLMTKYQENYNENGEDSQGDNLRLLIILFIVVAFLVITYIVAAIRVCRDYCVKRKANKNDNKLRNASEVPNYGTCISTNKTDAEMDHSEPEKIALTTRIPQENLQSDKDVENMVVLDPHRMRRMFECDPSQLPAEERLSSSETSNNLSTMTASKSSSKDVESGNQGLELENKKNYTTEIVKENNCINNNNEGFTKSEVISGAFQKYSEIPEKMQSSAENSLNSTTYIIQPLDTDLERQDDEWSTNVWNRPRAENLLNVAWDQPESSSWNSEKIISNRHFDERCWNQMTENEGSFMFIKPAESNPKISSTNKQCDGTEIISKVYPTEEESKDKTTKITHGGVYLKRTSLIDKINALEESEISNVLEKKALHSKVIQKSRTAHKFDHWSSESDEFDDESDAYHKLSDAEKSDDDEMRSQRKEKIQDLIENPKISKKEENEYVINLNVQSCNYRDLFKKGSNDGPYYERLRESPLTPNSFSLTPTSDNYTSEQCNDSLSEDDLK</sequence>
<keyword evidence="2" id="KW-0812">Transmembrane</keyword>
<dbReference type="EMBL" id="UYYF01000105">
    <property type="protein sequence ID" value="VDM96233.1"/>
    <property type="molecule type" value="Genomic_DNA"/>
</dbReference>
<feature type="compositionally biased region" description="Polar residues" evidence="1">
    <location>
        <begin position="660"/>
        <end position="682"/>
    </location>
</feature>
<evidence type="ECO:0000313" key="5">
    <source>
        <dbReference type="WBParaSite" id="TCLT_0000101901-mRNA-1"/>
    </source>
</evidence>
<feature type="region of interest" description="Disordered" evidence="1">
    <location>
        <begin position="648"/>
        <end position="689"/>
    </location>
</feature>
<reference evidence="5" key="1">
    <citation type="submission" date="2017-02" db="UniProtKB">
        <authorList>
            <consortium name="WormBaseParasite"/>
        </authorList>
    </citation>
    <scope>IDENTIFICATION</scope>
</reference>
<reference evidence="3 4" key="2">
    <citation type="submission" date="2018-11" db="EMBL/GenBank/DDBJ databases">
        <authorList>
            <consortium name="Pathogen Informatics"/>
        </authorList>
    </citation>
    <scope>NUCLEOTIDE SEQUENCE [LARGE SCALE GENOMIC DNA]</scope>
</reference>
<dbReference type="WBParaSite" id="TCLT_0000101901-mRNA-1">
    <property type="protein sequence ID" value="TCLT_0000101901-mRNA-1"/>
    <property type="gene ID" value="TCLT_0000101901"/>
</dbReference>
<evidence type="ECO:0000256" key="2">
    <source>
        <dbReference type="SAM" id="Phobius"/>
    </source>
</evidence>
<feature type="compositionally biased region" description="Low complexity" evidence="1">
    <location>
        <begin position="328"/>
        <end position="337"/>
    </location>
</feature>
<accession>A0A0N5CLM6</accession>
<keyword evidence="4" id="KW-1185">Reference proteome</keyword>
<protein>
    <submittedName>
        <fullName evidence="5">Dentin sialophosphoprotein-like</fullName>
    </submittedName>
</protein>
<dbReference type="AlphaFoldDB" id="A0A0N5CLM6"/>
<feature type="region of interest" description="Disordered" evidence="1">
    <location>
        <begin position="318"/>
        <end position="354"/>
    </location>
</feature>